<reference evidence="8" key="1">
    <citation type="submission" date="2018-10" db="EMBL/GenBank/DDBJ databases">
        <title>Transcriptome assembly of Aceria tosichella (Wheat curl mite) Type 2.</title>
        <authorList>
            <person name="Scully E.D."/>
            <person name="Geib S.M."/>
            <person name="Palmer N.A."/>
            <person name="Gupta A.K."/>
            <person name="Sarath G."/>
            <person name="Tatineni S."/>
        </authorList>
    </citation>
    <scope>NUCLEOTIDE SEQUENCE</scope>
    <source>
        <strain evidence="8">LincolnNE</strain>
    </source>
</reference>
<dbReference type="Pfam" id="PF01000">
    <property type="entry name" value="RNA_pol_A_bac"/>
    <property type="match status" value="1"/>
</dbReference>
<evidence type="ECO:0000256" key="5">
    <source>
        <dbReference type="ARBA" id="ARBA00023242"/>
    </source>
</evidence>
<dbReference type="GO" id="GO:0005666">
    <property type="term" value="C:RNA polymerase III complex"/>
    <property type="evidence" value="ECO:0007669"/>
    <property type="project" value="TreeGrafter"/>
</dbReference>
<dbReference type="Gene3D" id="3.30.1360.10">
    <property type="entry name" value="RNA polymerase, RBP11-like subunit"/>
    <property type="match status" value="1"/>
</dbReference>
<dbReference type="NCBIfam" id="NF001988">
    <property type="entry name" value="PRK00783.1"/>
    <property type="match status" value="1"/>
</dbReference>
<dbReference type="PANTHER" id="PTHR11800:SF13">
    <property type="entry name" value="DNA-DIRECTED RNA POLYMERASES I AND III SUBUNIT RPAC1"/>
    <property type="match status" value="1"/>
</dbReference>
<evidence type="ECO:0000256" key="4">
    <source>
        <dbReference type="ARBA" id="ARBA00023163"/>
    </source>
</evidence>
<dbReference type="CDD" id="cd07032">
    <property type="entry name" value="RNAP_I_II_AC40"/>
    <property type="match status" value="1"/>
</dbReference>
<dbReference type="GO" id="GO:0006351">
    <property type="term" value="P:DNA-templated transcription"/>
    <property type="evidence" value="ECO:0007669"/>
    <property type="project" value="InterPro"/>
</dbReference>
<organism evidence="8">
    <name type="scientific">Aceria tosichella</name>
    <name type="common">wheat curl mite</name>
    <dbReference type="NCBI Taxonomy" id="561515"/>
    <lineage>
        <taxon>Eukaryota</taxon>
        <taxon>Metazoa</taxon>
        <taxon>Ecdysozoa</taxon>
        <taxon>Arthropoda</taxon>
        <taxon>Chelicerata</taxon>
        <taxon>Arachnida</taxon>
        <taxon>Acari</taxon>
        <taxon>Acariformes</taxon>
        <taxon>Trombidiformes</taxon>
        <taxon>Prostigmata</taxon>
        <taxon>Eupodina</taxon>
        <taxon>Eriophyoidea</taxon>
        <taxon>Eriophyidae</taxon>
        <taxon>Eriophyinae</taxon>
        <taxon>Aceriini</taxon>
        <taxon>Aceria</taxon>
    </lineage>
</organism>
<accession>A0A6G1S6G5</accession>
<dbReference type="InterPro" id="IPR011262">
    <property type="entry name" value="DNA-dir_RNA_pol_insert"/>
</dbReference>
<dbReference type="InterPro" id="IPR022842">
    <property type="entry name" value="RNAP_Rpo3/Rpb3/RPAC1"/>
</dbReference>
<dbReference type="AlphaFoldDB" id="A0A6G1S6G5"/>
<dbReference type="FunFam" id="2.170.120.12:FF:000003">
    <property type="entry name" value="Dna-directed rna polymerases i and iii subunit"/>
    <property type="match status" value="1"/>
</dbReference>
<dbReference type="GO" id="GO:0005736">
    <property type="term" value="C:RNA polymerase I complex"/>
    <property type="evidence" value="ECO:0007669"/>
    <property type="project" value="TreeGrafter"/>
</dbReference>
<dbReference type="InterPro" id="IPR036643">
    <property type="entry name" value="RNApol_insert_sf"/>
</dbReference>
<evidence type="ECO:0000256" key="3">
    <source>
        <dbReference type="ARBA" id="ARBA00022478"/>
    </source>
</evidence>
<dbReference type="SMART" id="SM00662">
    <property type="entry name" value="RPOLD"/>
    <property type="match status" value="1"/>
</dbReference>
<keyword evidence="3 8" id="KW-0240">DNA-directed RNA polymerase</keyword>
<dbReference type="Pfam" id="PF01193">
    <property type="entry name" value="RNA_pol_L"/>
    <property type="match status" value="1"/>
</dbReference>
<protein>
    <recommendedName>
        <fullName evidence="2">DNA-directed RNA polymerases I and III subunit RPAC1</fullName>
    </recommendedName>
</protein>
<evidence type="ECO:0000313" key="8">
    <source>
        <dbReference type="EMBL" id="MDE46096.1"/>
    </source>
</evidence>
<dbReference type="GO" id="GO:0046983">
    <property type="term" value="F:protein dimerization activity"/>
    <property type="evidence" value="ECO:0007669"/>
    <property type="project" value="InterPro"/>
</dbReference>
<keyword evidence="5" id="KW-0539">Nucleus</keyword>
<sequence>MATMESRGRANVTELYIEDTAYSRYPGNYWGVDDSWKAERFKKLAKVNIERYHCGRELELDIFGIAPAIANAYRRIMLAEIPTMAFEHVFINNNTSVIQDEMLAHRLGMIPIKVDPTKFDWKPTSAPPESTARNHTIVFELKVKCEQLPDAEPEKSGRREDLYKDYKVFSKHLKWIPLADQAKTHFRGKNAIRPVHQKILIAKLSKNQEIDLRLHAVKGIGRDHAKFSPVATAAYKLMPDIKLKERLVGEQAKRFKDSFSDGVVELIGDEGEAKVVNARIDSGSRNIFRHADLKDKVQYDLIKDHYIFNIESTGAIPAIDIFLQSCDILGSKCETFLKELNLCRSGVNDSSSMIECK</sequence>
<name>A0A6G1S6G5_9ACAR</name>
<evidence type="ECO:0000259" key="7">
    <source>
        <dbReference type="SMART" id="SM00662"/>
    </source>
</evidence>
<dbReference type="SUPFAM" id="SSF56553">
    <property type="entry name" value="Insert subdomain of RNA polymerase alpha subunit"/>
    <property type="match status" value="1"/>
</dbReference>
<dbReference type="InterPro" id="IPR050518">
    <property type="entry name" value="Rpo3/RPB3_RNA_Pol_subunit"/>
</dbReference>
<evidence type="ECO:0000256" key="6">
    <source>
        <dbReference type="ARBA" id="ARBA00025804"/>
    </source>
</evidence>
<dbReference type="PANTHER" id="PTHR11800">
    <property type="entry name" value="DNA-DIRECTED RNA POLYMERASE"/>
    <property type="match status" value="1"/>
</dbReference>
<dbReference type="GO" id="GO:0003899">
    <property type="term" value="F:DNA-directed RNA polymerase activity"/>
    <property type="evidence" value="ECO:0007669"/>
    <property type="project" value="InterPro"/>
</dbReference>
<dbReference type="InterPro" id="IPR011263">
    <property type="entry name" value="DNA-dir_RNA_pol_RpoA/D/Rpb3"/>
</dbReference>
<feature type="domain" description="DNA-directed RNA polymerase RpoA/D/Rpb3-type" evidence="7">
    <location>
        <begin position="57"/>
        <end position="339"/>
    </location>
</feature>
<dbReference type="HAMAP" id="MF_00320">
    <property type="entry name" value="RNApol_arch_Rpo3"/>
    <property type="match status" value="1"/>
</dbReference>
<dbReference type="EMBL" id="GGYP01001325">
    <property type="protein sequence ID" value="MDE46096.1"/>
    <property type="molecule type" value="Transcribed_RNA"/>
</dbReference>
<keyword evidence="4" id="KW-0804">Transcription</keyword>
<evidence type="ECO:0000256" key="2">
    <source>
        <dbReference type="ARBA" id="ARBA00022083"/>
    </source>
</evidence>
<evidence type="ECO:0000256" key="1">
    <source>
        <dbReference type="ARBA" id="ARBA00004123"/>
    </source>
</evidence>
<dbReference type="Gene3D" id="2.170.120.12">
    <property type="entry name" value="DNA-directed RNA polymerase, insert domain"/>
    <property type="match status" value="1"/>
</dbReference>
<dbReference type="InterPro" id="IPR036603">
    <property type="entry name" value="RBP11-like"/>
</dbReference>
<dbReference type="SUPFAM" id="SSF55257">
    <property type="entry name" value="RBP11-like subunits of RNA polymerase"/>
    <property type="match status" value="1"/>
</dbReference>
<gene>
    <name evidence="8" type="primary">Polr1c</name>
    <name evidence="8" type="ORF">g.10615</name>
</gene>
<dbReference type="InterPro" id="IPR033901">
    <property type="entry name" value="RNAPI/III_AC40"/>
</dbReference>
<comment type="similarity">
    <text evidence="6">Belongs to the archaeal Rpo3/eukaryotic RPB3 RNA polymerase subunit family.</text>
</comment>
<proteinExistence type="inferred from homology"/>
<comment type="subcellular location">
    <subcellularLocation>
        <location evidence="1">Nucleus</location>
    </subcellularLocation>
</comment>